<accession>A0A8H7PQ31</accession>
<name>A0A8H7PQ31_MORIS</name>
<sequence>MNSRNQSDATHGAAHANQQSRGPPTYDCMFCKRNLPAEAFSKTQLSKATYNPWAPPGYNKKKQHICCKQCSPGQSSTLTCMVCTKTKPLKGFAKAQRRNAEKARCLICMQKYHDEDIYDSEEDSDDYGDGETW</sequence>
<evidence type="ECO:0000256" key="1">
    <source>
        <dbReference type="SAM" id="MobiDB-lite"/>
    </source>
</evidence>
<proteinExistence type="predicted"/>
<comment type="caution">
    <text evidence="3">The sequence shown here is derived from an EMBL/GenBank/DDBJ whole genome shotgun (WGS) entry which is preliminary data.</text>
</comment>
<dbReference type="EMBL" id="JAEPQZ010000008">
    <property type="protein sequence ID" value="KAG2177735.1"/>
    <property type="molecule type" value="Genomic_DNA"/>
</dbReference>
<feature type="region of interest" description="Disordered" evidence="1">
    <location>
        <begin position="1"/>
        <end position="22"/>
    </location>
</feature>
<evidence type="ECO:0000313" key="3">
    <source>
        <dbReference type="EMBL" id="KAG2177735.1"/>
    </source>
</evidence>
<evidence type="ECO:0000313" key="4">
    <source>
        <dbReference type="Proteomes" id="UP000654370"/>
    </source>
</evidence>
<protein>
    <recommendedName>
        <fullName evidence="2">Stc1 domain-containing protein</fullName>
    </recommendedName>
</protein>
<keyword evidence="4" id="KW-1185">Reference proteome</keyword>
<dbReference type="AlphaFoldDB" id="A0A8H7PQ31"/>
<feature type="domain" description="Stc1" evidence="2">
    <location>
        <begin position="28"/>
        <end position="110"/>
    </location>
</feature>
<dbReference type="Pfam" id="PF12898">
    <property type="entry name" value="Stc1"/>
    <property type="match status" value="1"/>
</dbReference>
<reference evidence="3" key="1">
    <citation type="submission" date="2020-12" db="EMBL/GenBank/DDBJ databases">
        <title>Metabolic potential, ecology and presence of endohyphal bacteria is reflected in genomic diversity of Mucoromycotina.</title>
        <authorList>
            <person name="Muszewska A."/>
            <person name="Okrasinska A."/>
            <person name="Steczkiewicz K."/>
            <person name="Drgas O."/>
            <person name="Orlowska M."/>
            <person name="Perlinska-Lenart U."/>
            <person name="Aleksandrzak-Piekarczyk T."/>
            <person name="Szatraj K."/>
            <person name="Zielenkiewicz U."/>
            <person name="Pilsyk S."/>
            <person name="Malc E."/>
            <person name="Mieczkowski P."/>
            <person name="Kruszewska J.S."/>
            <person name="Biernat P."/>
            <person name="Pawlowska J."/>
        </authorList>
    </citation>
    <scope>NUCLEOTIDE SEQUENCE</scope>
    <source>
        <strain evidence="3">WA0000067209</strain>
    </source>
</reference>
<gene>
    <name evidence="3" type="ORF">INT43_002982</name>
</gene>
<evidence type="ECO:0000259" key="2">
    <source>
        <dbReference type="Pfam" id="PF12898"/>
    </source>
</evidence>
<dbReference type="OrthoDB" id="3514033at2759"/>
<dbReference type="InterPro" id="IPR024630">
    <property type="entry name" value="Stc1"/>
</dbReference>
<organism evidence="3 4">
    <name type="scientific">Mortierella isabellina</name>
    <name type="common">Filamentous fungus</name>
    <name type="synonym">Umbelopsis isabellina</name>
    <dbReference type="NCBI Taxonomy" id="91625"/>
    <lineage>
        <taxon>Eukaryota</taxon>
        <taxon>Fungi</taxon>
        <taxon>Fungi incertae sedis</taxon>
        <taxon>Mucoromycota</taxon>
        <taxon>Mucoromycotina</taxon>
        <taxon>Umbelopsidomycetes</taxon>
        <taxon>Umbelopsidales</taxon>
        <taxon>Umbelopsidaceae</taxon>
        <taxon>Umbelopsis</taxon>
    </lineage>
</organism>
<dbReference type="Proteomes" id="UP000654370">
    <property type="component" value="Unassembled WGS sequence"/>
</dbReference>